<keyword evidence="1" id="KW-1133">Transmembrane helix</keyword>
<organism evidence="2 3">
    <name type="scientific">Streptococcus porcorum</name>
    <dbReference type="NCBI Taxonomy" id="701526"/>
    <lineage>
        <taxon>Bacteria</taxon>
        <taxon>Bacillati</taxon>
        <taxon>Bacillota</taxon>
        <taxon>Bacilli</taxon>
        <taxon>Lactobacillales</taxon>
        <taxon>Streptococcaceae</taxon>
        <taxon>Streptococcus</taxon>
    </lineage>
</organism>
<accession>A0ABV2JDD0</accession>
<proteinExistence type="predicted"/>
<keyword evidence="3" id="KW-1185">Reference proteome</keyword>
<feature type="transmembrane region" description="Helical" evidence="1">
    <location>
        <begin position="7"/>
        <end position="24"/>
    </location>
</feature>
<reference evidence="2 3" key="1">
    <citation type="submission" date="2024-06" db="EMBL/GenBank/DDBJ databases">
        <title>Genomic Encyclopedia of Type Strains, Phase IV (KMG-IV): sequencing the most valuable type-strain genomes for metagenomic binning, comparative biology and taxonomic classification.</title>
        <authorList>
            <person name="Goeker M."/>
        </authorList>
    </citation>
    <scope>NUCLEOTIDE SEQUENCE [LARGE SCALE GENOMIC DNA]</scope>
    <source>
        <strain evidence="2 3">DSM 28302</strain>
    </source>
</reference>
<evidence type="ECO:0000313" key="3">
    <source>
        <dbReference type="Proteomes" id="UP001549037"/>
    </source>
</evidence>
<dbReference type="Proteomes" id="UP001549037">
    <property type="component" value="Unassembled WGS sequence"/>
</dbReference>
<evidence type="ECO:0000313" key="2">
    <source>
        <dbReference type="EMBL" id="MET3633757.1"/>
    </source>
</evidence>
<keyword evidence="1" id="KW-0472">Membrane</keyword>
<feature type="transmembrane region" description="Helical" evidence="1">
    <location>
        <begin position="30"/>
        <end position="48"/>
    </location>
</feature>
<dbReference type="RefSeq" id="WP_354367583.1">
    <property type="nucleotide sequence ID" value="NZ_JBEPLN010000004.1"/>
</dbReference>
<comment type="caution">
    <text evidence="2">The sequence shown here is derived from an EMBL/GenBank/DDBJ whole genome shotgun (WGS) entry which is preliminary data.</text>
</comment>
<protein>
    <submittedName>
        <fullName evidence="2">Uncharacterized protein</fullName>
    </submittedName>
</protein>
<dbReference type="EMBL" id="JBEPLN010000004">
    <property type="protein sequence ID" value="MET3633757.1"/>
    <property type="molecule type" value="Genomic_DNA"/>
</dbReference>
<gene>
    <name evidence="2" type="ORF">ABID28_000390</name>
</gene>
<sequence length="63" mass="7408">MIWKNYWINILTVGLALVLMLLHFKDHQWQLGLFWLVFAGASVALAFVKKRKLDHLVKDDERG</sequence>
<keyword evidence="1" id="KW-0812">Transmembrane</keyword>
<name>A0ABV2JDD0_9STRE</name>
<evidence type="ECO:0000256" key="1">
    <source>
        <dbReference type="SAM" id="Phobius"/>
    </source>
</evidence>